<evidence type="ECO:0000313" key="1">
    <source>
        <dbReference type="EMBL" id="EFH47223.1"/>
    </source>
</evidence>
<dbReference type="InterPro" id="IPR044163">
    <property type="entry name" value="SARED1-like"/>
</dbReference>
<evidence type="ECO:0000313" key="2">
    <source>
        <dbReference type="Proteomes" id="UP000008694"/>
    </source>
</evidence>
<protein>
    <submittedName>
        <fullName evidence="1">Uncharacterized protein</fullName>
    </submittedName>
</protein>
<dbReference type="EMBL" id="GL348718">
    <property type="protein sequence ID" value="EFH47223.1"/>
    <property type="molecule type" value="Genomic_DNA"/>
</dbReference>
<reference evidence="2" key="1">
    <citation type="journal article" date="2011" name="Nat. Genet.">
        <title>The Arabidopsis lyrata genome sequence and the basis of rapid genome size change.</title>
        <authorList>
            <person name="Hu T.T."/>
            <person name="Pattyn P."/>
            <person name="Bakker E.G."/>
            <person name="Cao J."/>
            <person name="Cheng J.-F."/>
            <person name="Clark R.M."/>
            <person name="Fahlgren N."/>
            <person name="Fawcett J.A."/>
            <person name="Grimwood J."/>
            <person name="Gundlach H."/>
            <person name="Haberer G."/>
            <person name="Hollister J.D."/>
            <person name="Ossowski S."/>
            <person name="Ottilar R.P."/>
            <person name="Salamov A.A."/>
            <person name="Schneeberger K."/>
            <person name="Spannagl M."/>
            <person name="Wang X."/>
            <person name="Yang L."/>
            <person name="Nasrallah M.E."/>
            <person name="Bergelson J."/>
            <person name="Carrington J.C."/>
            <person name="Gaut B.S."/>
            <person name="Schmutz J."/>
            <person name="Mayer K.F.X."/>
            <person name="Van de Peer Y."/>
            <person name="Grigoriev I.V."/>
            <person name="Nordborg M."/>
            <person name="Weigel D."/>
            <person name="Guo Y.-L."/>
        </authorList>
    </citation>
    <scope>NUCLEOTIDE SEQUENCE [LARGE SCALE GENOMIC DNA]</scope>
    <source>
        <strain evidence="2">cv. MN47</strain>
    </source>
</reference>
<dbReference type="GO" id="GO:0016491">
    <property type="term" value="F:oxidoreductase activity"/>
    <property type="evidence" value="ECO:0007669"/>
    <property type="project" value="InterPro"/>
</dbReference>
<organism evidence="2">
    <name type="scientific">Arabidopsis lyrata subsp. lyrata</name>
    <name type="common">Lyre-leaved rock-cress</name>
    <dbReference type="NCBI Taxonomy" id="81972"/>
    <lineage>
        <taxon>Eukaryota</taxon>
        <taxon>Viridiplantae</taxon>
        <taxon>Streptophyta</taxon>
        <taxon>Embryophyta</taxon>
        <taxon>Tracheophyta</taxon>
        <taxon>Spermatophyta</taxon>
        <taxon>Magnoliopsida</taxon>
        <taxon>eudicotyledons</taxon>
        <taxon>Gunneridae</taxon>
        <taxon>Pentapetalae</taxon>
        <taxon>rosids</taxon>
        <taxon>malvids</taxon>
        <taxon>Brassicales</taxon>
        <taxon>Brassicaceae</taxon>
        <taxon>Camelineae</taxon>
        <taxon>Arabidopsis</taxon>
    </lineage>
</organism>
<dbReference type="HOGENOM" id="CLU_1373922_0_0_1"/>
<dbReference type="Gramene" id="fgenesh1_pg.C_scaffold_6000118">
    <property type="protein sequence ID" value="fgenesh1_pg.C_scaffold_6000118"/>
    <property type="gene ID" value="fgenesh1_pg.C_scaffold_6000118"/>
</dbReference>
<accession>D7M798</accession>
<name>D7M798_ARALL</name>
<keyword evidence="2" id="KW-1185">Reference proteome</keyword>
<dbReference type="GO" id="GO:0009507">
    <property type="term" value="C:chloroplast"/>
    <property type="evidence" value="ECO:0007669"/>
    <property type="project" value="TreeGrafter"/>
</dbReference>
<dbReference type="STRING" id="81972.D7M798"/>
<dbReference type="AlphaFoldDB" id="D7M798"/>
<dbReference type="PANTHER" id="PTHR14194:SF86">
    <property type="entry name" value="OS05G0110300 PROTEIN"/>
    <property type="match status" value="1"/>
</dbReference>
<proteinExistence type="predicted"/>
<gene>
    <name evidence="1" type="ORF">ARALYDRAFT_349525</name>
</gene>
<dbReference type="PANTHER" id="PTHR14194">
    <property type="entry name" value="NITROGEN METABOLIC REGULATION PROTEIN NMR-RELATED"/>
    <property type="match status" value="1"/>
</dbReference>
<dbReference type="eggNOG" id="KOG1203">
    <property type="taxonomic scope" value="Eukaryota"/>
</dbReference>
<dbReference type="Gene3D" id="3.40.50.720">
    <property type="entry name" value="NAD(P)-binding Rossmann-like Domain"/>
    <property type="match status" value="1"/>
</dbReference>
<sequence length="199" mass="21959">MAGQGSTSQALMNEGAANIPQLQANTLCHQEIDEGFKRGSICYVGNFRFDLTEVGLRDLFSPFRERCTDIQTCVRDEINEEKCSTSRRAGGLLDKEGGVRELIVGKNDELLQTDTKTVPRANVAEVCIQVYSPAFIFLIKSSYPLLGLFSDFDLSSLQVQALLFEEAKNKAFDLGSKPEGTSSPTKDFKALFSQVTSRL</sequence>
<dbReference type="Proteomes" id="UP000008694">
    <property type="component" value="Unassembled WGS sequence"/>
</dbReference>